<dbReference type="Gene3D" id="1.10.10.1410">
    <property type="match status" value="1"/>
</dbReference>
<dbReference type="Gene3D" id="3.10.129.10">
    <property type="entry name" value="Hotdog Thioesterase"/>
    <property type="match status" value="1"/>
</dbReference>
<dbReference type="GO" id="GO:0043021">
    <property type="term" value="F:ribonucleoprotein complex binding"/>
    <property type="evidence" value="ECO:0007669"/>
    <property type="project" value="TreeGrafter"/>
</dbReference>
<dbReference type="InterPro" id="IPR029069">
    <property type="entry name" value="HotDog_dom_sf"/>
</dbReference>
<evidence type="ECO:0000313" key="7">
    <source>
        <dbReference type="Proteomes" id="UP001140011"/>
    </source>
</evidence>
<dbReference type="GO" id="GO:0016787">
    <property type="term" value="F:hydrolase activity"/>
    <property type="evidence" value="ECO:0007669"/>
    <property type="project" value="UniProtKB-KW"/>
</dbReference>
<dbReference type="CDD" id="cd03443">
    <property type="entry name" value="PaaI_thioesterase"/>
    <property type="match status" value="1"/>
</dbReference>
<accession>A0A9W8H5S9</accession>
<comment type="similarity">
    <text evidence="1">Belongs to the eukaryotic ribosomal protein P1/P2 family.</text>
</comment>
<dbReference type="Pfam" id="PF00428">
    <property type="entry name" value="Ribosomal_60s"/>
    <property type="match status" value="1"/>
</dbReference>
<evidence type="ECO:0000256" key="3">
    <source>
        <dbReference type="ARBA" id="ARBA00022980"/>
    </source>
</evidence>
<dbReference type="InterPro" id="IPR003736">
    <property type="entry name" value="PAAI_dom"/>
</dbReference>
<dbReference type="GO" id="GO:0030295">
    <property type="term" value="F:protein kinase activator activity"/>
    <property type="evidence" value="ECO:0007669"/>
    <property type="project" value="TreeGrafter"/>
</dbReference>
<evidence type="ECO:0000256" key="4">
    <source>
        <dbReference type="ARBA" id="ARBA00023274"/>
    </source>
</evidence>
<dbReference type="GO" id="GO:0006414">
    <property type="term" value="P:translational elongation"/>
    <property type="evidence" value="ECO:0007669"/>
    <property type="project" value="InterPro"/>
</dbReference>
<keyword evidence="3" id="KW-0689">Ribosomal protein</keyword>
<dbReference type="CDD" id="cd05831">
    <property type="entry name" value="Ribosomal_P1"/>
    <property type="match status" value="1"/>
</dbReference>
<dbReference type="GO" id="GO:0022625">
    <property type="term" value="C:cytosolic large ribosomal subunit"/>
    <property type="evidence" value="ECO:0007669"/>
    <property type="project" value="TreeGrafter"/>
</dbReference>
<dbReference type="PANTHER" id="PTHR45696:SF10">
    <property type="entry name" value="LARGE RIBOSOMAL SUBUNIT PROTEIN P1"/>
    <property type="match status" value="1"/>
</dbReference>
<dbReference type="HAMAP" id="MF_01478">
    <property type="entry name" value="Ribosomal_L12_arch"/>
    <property type="match status" value="1"/>
</dbReference>
<dbReference type="Pfam" id="PF03061">
    <property type="entry name" value="4HBT"/>
    <property type="match status" value="1"/>
</dbReference>
<dbReference type="AlphaFoldDB" id="A0A9W8H5S9"/>
<evidence type="ECO:0000313" key="6">
    <source>
        <dbReference type="EMBL" id="KAJ2757175.1"/>
    </source>
</evidence>
<dbReference type="InterPro" id="IPR027534">
    <property type="entry name" value="Ribosomal_P1/P2"/>
</dbReference>
<keyword evidence="7" id="KW-1185">Reference proteome</keyword>
<dbReference type="SUPFAM" id="SSF54637">
    <property type="entry name" value="Thioesterase/thiol ester dehydrase-isomerase"/>
    <property type="match status" value="1"/>
</dbReference>
<dbReference type="Proteomes" id="UP001140011">
    <property type="component" value="Unassembled WGS sequence"/>
</dbReference>
<dbReference type="PANTHER" id="PTHR45696">
    <property type="entry name" value="60S ACIDIC RIBOSOMAL PROTEIN P1"/>
    <property type="match status" value="1"/>
</dbReference>
<dbReference type="NCBIfam" id="TIGR00369">
    <property type="entry name" value="unchar_dom_1"/>
    <property type="match status" value="1"/>
</dbReference>
<dbReference type="InterPro" id="IPR038716">
    <property type="entry name" value="P1/P2_N_sf"/>
</dbReference>
<gene>
    <name evidence="6" type="ORF">GGI19_000225</name>
</gene>
<organism evidence="6 7">
    <name type="scientific">Coemansia pectinata</name>
    <dbReference type="NCBI Taxonomy" id="1052879"/>
    <lineage>
        <taxon>Eukaryota</taxon>
        <taxon>Fungi</taxon>
        <taxon>Fungi incertae sedis</taxon>
        <taxon>Zoopagomycota</taxon>
        <taxon>Kickxellomycotina</taxon>
        <taxon>Kickxellomycetes</taxon>
        <taxon>Kickxellales</taxon>
        <taxon>Kickxellaceae</taxon>
        <taxon>Coemansia</taxon>
    </lineage>
</organism>
<reference evidence="6" key="1">
    <citation type="submission" date="2022-07" db="EMBL/GenBank/DDBJ databases">
        <title>Phylogenomic reconstructions and comparative analyses of Kickxellomycotina fungi.</title>
        <authorList>
            <person name="Reynolds N.K."/>
            <person name="Stajich J.E."/>
            <person name="Barry K."/>
            <person name="Grigoriev I.V."/>
            <person name="Crous P."/>
            <person name="Smith M.E."/>
        </authorList>
    </citation>
    <scope>NUCLEOTIDE SEQUENCE</scope>
    <source>
        <strain evidence="6">BCRC 34297</strain>
    </source>
</reference>
<dbReference type="OrthoDB" id="46529at2759"/>
<dbReference type="GO" id="GO:0002181">
    <property type="term" value="P:cytoplasmic translation"/>
    <property type="evidence" value="ECO:0007669"/>
    <property type="project" value="TreeGrafter"/>
</dbReference>
<evidence type="ECO:0000259" key="5">
    <source>
        <dbReference type="Pfam" id="PF03061"/>
    </source>
</evidence>
<keyword evidence="2" id="KW-0378">Hydrolase</keyword>
<feature type="domain" description="Thioesterase" evidence="5">
    <location>
        <begin position="151"/>
        <end position="222"/>
    </location>
</feature>
<keyword evidence="4" id="KW-0687">Ribonucleoprotein</keyword>
<protein>
    <recommendedName>
        <fullName evidence="5">Thioesterase domain-containing protein</fullName>
    </recommendedName>
</protein>
<dbReference type="EMBL" id="JANBUH010000005">
    <property type="protein sequence ID" value="KAJ2757175.1"/>
    <property type="molecule type" value="Genomic_DNA"/>
</dbReference>
<comment type="caution">
    <text evidence="6">The sequence shown here is derived from an EMBL/GenBank/DDBJ whole genome shotgun (WGS) entry which is preliminary data.</text>
</comment>
<sequence length="256" mass="26511">MSTAQQAIVYATLILADDNVEITADKLEAITKAAGIDVEPIYFNLFAKAFEGKDVNELLLNVGSAAAAAPVAGGAAPAAAGAAAPAAEAKVEEEEESDEDMGFVQVMQVVHAKGGFDAFCFDKLNLLSAEVGHVRGEIPVTRDYLNAVGGTHGGWLSTLVDVGGSLAIASHGFKTTGVSTDLSVSFLAASGEGSNIVFDARVLKLGRTLAYTRVDIFSGDKLVATGNHTKFVAREQDRAAQETAAIEKPTPANIGE</sequence>
<name>A0A9W8H5S9_9FUNG</name>
<evidence type="ECO:0000256" key="2">
    <source>
        <dbReference type="ARBA" id="ARBA00022801"/>
    </source>
</evidence>
<proteinExistence type="inferred from homology"/>
<dbReference type="GO" id="GO:0003735">
    <property type="term" value="F:structural constituent of ribosome"/>
    <property type="evidence" value="ECO:0007669"/>
    <property type="project" value="InterPro"/>
</dbReference>
<evidence type="ECO:0000256" key="1">
    <source>
        <dbReference type="ARBA" id="ARBA00005436"/>
    </source>
</evidence>
<dbReference type="InterPro" id="IPR006683">
    <property type="entry name" value="Thioestr_dom"/>
</dbReference>
<dbReference type="FunFam" id="1.10.10.1410:FF:000001">
    <property type="entry name" value="60S acidic ribosomal protein P1"/>
    <property type="match status" value="1"/>
</dbReference>